<dbReference type="RefSeq" id="XP_033430747.1">
    <property type="nucleotide sequence ID" value="XM_033564990.1"/>
</dbReference>
<dbReference type="Proteomes" id="UP000324241">
    <property type="component" value="Unassembled WGS sequence"/>
</dbReference>
<sequence>MSPLISDFLLQLDVRFPQNAERVLQASVFFMVTNTSRLASWLSLPSRLFTRNARSCIISPASSDSDSRTSQLKRDSIVFVDLEEASNEAAEQIHVAVRNFVADGLLVIIIRVHMQNRPPVFISTIFETATVGQSVLCVYQRFR</sequence>
<evidence type="ECO:0000313" key="1">
    <source>
        <dbReference type="EMBL" id="KAA8651386.1"/>
    </source>
</evidence>
<dbReference type="EMBL" id="QUQM01000002">
    <property type="protein sequence ID" value="KAA8651386.1"/>
    <property type="molecule type" value="Genomic_DNA"/>
</dbReference>
<comment type="caution">
    <text evidence="1">The sequence shown here is derived from an EMBL/GenBank/DDBJ whole genome shotgun (WGS) entry which is preliminary data.</text>
</comment>
<dbReference type="AlphaFoldDB" id="A0A5M9MZH1"/>
<name>A0A5M9MZH1_9EURO</name>
<proteinExistence type="predicted"/>
<reference evidence="1 2" key="1">
    <citation type="submission" date="2019-08" db="EMBL/GenBank/DDBJ databases">
        <title>The genome sequence of a newly discovered highly antifungal drug resistant Aspergillus species, Aspergillus tanneri NIH 1004.</title>
        <authorList>
            <person name="Mounaud S."/>
            <person name="Singh I."/>
            <person name="Joardar V."/>
            <person name="Pakala S."/>
            <person name="Pakala S."/>
            <person name="Venepally P."/>
            <person name="Chung J.K."/>
            <person name="Losada L."/>
            <person name="Nierman W.C."/>
        </authorList>
    </citation>
    <scope>NUCLEOTIDE SEQUENCE [LARGE SCALE GENOMIC DNA]</scope>
    <source>
        <strain evidence="1 2">NIH1004</strain>
    </source>
</reference>
<protein>
    <submittedName>
        <fullName evidence="1">Uncharacterized protein</fullName>
    </submittedName>
</protein>
<gene>
    <name evidence="1" type="ORF">ATNIH1004_000268</name>
</gene>
<evidence type="ECO:0000313" key="2">
    <source>
        <dbReference type="Proteomes" id="UP000324241"/>
    </source>
</evidence>
<organism evidence="1 2">
    <name type="scientific">Aspergillus tanneri</name>
    <dbReference type="NCBI Taxonomy" id="1220188"/>
    <lineage>
        <taxon>Eukaryota</taxon>
        <taxon>Fungi</taxon>
        <taxon>Dikarya</taxon>
        <taxon>Ascomycota</taxon>
        <taxon>Pezizomycotina</taxon>
        <taxon>Eurotiomycetes</taxon>
        <taxon>Eurotiomycetidae</taxon>
        <taxon>Eurotiales</taxon>
        <taxon>Aspergillaceae</taxon>
        <taxon>Aspergillus</taxon>
        <taxon>Aspergillus subgen. Circumdati</taxon>
    </lineage>
</organism>
<dbReference type="GeneID" id="54322970"/>
<accession>A0A5M9MZH1</accession>